<evidence type="ECO:0000256" key="2">
    <source>
        <dbReference type="ARBA" id="ARBA00022679"/>
    </source>
</evidence>
<feature type="binding site" evidence="9">
    <location>
        <position position="248"/>
    </location>
    <ligand>
        <name>a ribonucleoside 5'-phosphate</name>
        <dbReference type="ChEBI" id="CHEBI:58043"/>
    </ligand>
</feature>
<proteinExistence type="inferred from homology"/>
<name>A0ABP0V254_9BRYO</name>
<comment type="catalytic activity">
    <reaction evidence="8 9">
        <text>UMP + ATP = UDP + ADP</text>
        <dbReference type="Rhea" id="RHEA:24400"/>
        <dbReference type="ChEBI" id="CHEBI:30616"/>
        <dbReference type="ChEBI" id="CHEBI:57865"/>
        <dbReference type="ChEBI" id="CHEBI:58223"/>
        <dbReference type="ChEBI" id="CHEBI:456216"/>
        <dbReference type="EC" id="2.7.4.14"/>
    </reaction>
</comment>
<dbReference type="HAMAP" id="MF_00235">
    <property type="entry name" value="Adenylate_kinase_Adk"/>
    <property type="match status" value="1"/>
</dbReference>
<comment type="cofactor">
    <cofactor evidence="9">
        <name>Mg(2+)</name>
        <dbReference type="ChEBI" id="CHEBI:18420"/>
    </cofactor>
    <text evidence="9">Binds 1 Mg(2+) ion per monomer.</text>
</comment>
<feature type="binding site" evidence="9">
    <location>
        <position position="276"/>
    </location>
    <ligand>
        <name>ATP</name>
        <dbReference type="ChEBI" id="CHEBI:30616"/>
    </ligand>
</feature>
<feature type="binding site" evidence="9">
    <location>
        <position position="237"/>
    </location>
    <ligand>
        <name>a ribonucleoside 5'-phosphate</name>
        <dbReference type="ChEBI" id="CHEBI:58043"/>
    </ligand>
</feature>
<evidence type="ECO:0000256" key="3">
    <source>
        <dbReference type="ARBA" id="ARBA00022741"/>
    </source>
</evidence>
<evidence type="ECO:0000256" key="6">
    <source>
        <dbReference type="ARBA" id="ARBA00022975"/>
    </source>
</evidence>
<feature type="binding site" evidence="9">
    <location>
        <position position="201"/>
    </location>
    <ligand>
        <name>CMP</name>
        <dbReference type="ChEBI" id="CHEBI:60377"/>
    </ligand>
</feature>
<comment type="caution">
    <text evidence="9">Lacks conserved residue(s) required for the propagation of feature annotation.</text>
</comment>
<keyword evidence="7 9" id="KW-0539">Nucleus</keyword>
<feature type="binding site" evidence="9">
    <location>
        <position position="233"/>
    </location>
    <ligand>
        <name>ATP</name>
        <dbReference type="ChEBI" id="CHEBI:30616"/>
    </ligand>
</feature>
<gene>
    <name evidence="10" type="ORF">CSSPTR1EN2_LOCUS22876</name>
</gene>
<dbReference type="Pfam" id="PF00406">
    <property type="entry name" value="ADK"/>
    <property type="match status" value="1"/>
</dbReference>
<comment type="subcellular location">
    <subcellularLocation>
        <location evidence="9">Cytoplasm</location>
    </subcellularLocation>
    <subcellularLocation>
        <location evidence="9">Nucleus</location>
    </subcellularLocation>
</comment>
<comment type="function">
    <text evidence="9">Catalyzes the phosphorylation of pyrimidine nucleoside monophosphates at the expense of ATP. Plays an important role in de novo pyrimidine nucleotide biosynthesis. Has preference for UMP and CMP as phosphate acceptors.</text>
</comment>
<dbReference type="EMBL" id="OZ019901">
    <property type="protein sequence ID" value="CAK9236406.1"/>
    <property type="molecule type" value="Genomic_DNA"/>
</dbReference>
<dbReference type="EC" id="2.7.4.14" evidence="9"/>
<comment type="similarity">
    <text evidence="9">Belongs to the adenylate kinase family. UMP-CMP kinase subfamily.</text>
</comment>
<evidence type="ECO:0000256" key="9">
    <source>
        <dbReference type="HAMAP-Rule" id="MF_03172"/>
    </source>
</evidence>
<dbReference type="NCBIfam" id="TIGR01359">
    <property type="entry name" value="UMP_CMP_kin_fam"/>
    <property type="match status" value="1"/>
</dbReference>
<dbReference type="PRINTS" id="PR00094">
    <property type="entry name" value="ADENYLTKNASE"/>
</dbReference>
<keyword evidence="6 9" id="KW-0665">Pyrimidine biosynthesis</keyword>
<keyword evidence="5 9" id="KW-0067">ATP-binding</keyword>
<evidence type="ECO:0000256" key="5">
    <source>
        <dbReference type="ARBA" id="ARBA00022840"/>
    </source>
</evidence>
<keyword evidence="4 9" id="KW-0418">Kinase</keyword>
<dbReference type="SUPFAM" id="SSF52540">
    <property type="entry name" value="P-loop containing nucleoside triphosphate hydrolases"/>
    <property type="match status" value="1"/>
</dbReference>
<comment type="catalytic activity">
    <reaction evidence="9">
        <text>dCMP + ATP = dCDP + ADP</text>
        <dbReference type="Rhea" id="RHEA:25094"/>
        <dbReference type="ChEBI" id="CHEBI:30616"/>
        <dbReference type="ChEBI" id="CHEBI:57566"/>
        <dbReference type="ChEBI" id="CHEBI:58593"/>
        <dbReference type="ChEBI" id="CHEBI:456216"/>
        <dbReference type="EC" id="2.7.4.14"/>
    </reaction>
</comment>
<feature type="binding site" evidence="9">
    <location>
        <begin position="120"/>
        <end position="125"/>
    </location>
    <ligand>
        <name>ATP</name>
        <dbReference type="ChEBI" id="CHEBI:30616"/>
    </ligand>
</feature>
<reference evidence="10" key="1">
    <citation type="submission" date="2024-02" db="EMBL/GenBank/DDBJ databases">
        <authorList>
            <consortium name="ELIXIR-Norway"/>
            <consortium name="Elixir Norway"/>
        </authorList>
    </citation>
    <scope>NUCLEOTIDE SEQUENCE</scope>
</reference>
<accession>A0ABP0V254</accession>
<evidence type="ECO:0000313" key="10">
    <source>
        <dbReference type="EMBL" id="CAK9236406.1"/>
    </source>
</evidence>
<evidence type="ECO:0000256" key="7">
    <source>
        <dbReference type="ARBA" id="ARBA00023242"/>
    </source>
</evidence>
<dbReference type="PROSITE" id="PS00113">
    <property type="entry name" value="ADENYLATE_KINASE"/>
    <property type="match status" value="1"/>
</dbReference>
<dbReference type="Gene3D" id="3.40.50.300">
    <property type="entry name" value="P-loop containing nucleotide triphosphate hydrolases"/>
    <property type="match status" value="1"/>
</dbReference>
<comment type="catalytic activity">
    <reaction evidence="9">
        <text>CMP + ATP = CDP + ADP</text>
        <dbReference type="Rhea" id="RHEA:11600"/>
        <dbReference type="ChEBI" id="CHEBI:30616"/>
        <dbReference type="ChEBI" id="CHEBI:58069"/>
        <dbReference type="ChEBI" id="CHEBI:60377"/>
        <dbReference type="ChEBI" id="CHEBI:456216"/>
        <dbReference type="EC" id="2.7.4.14"/>
    </reaction>
</comment>
<comment type="subunit">
    <text evidence="9">Monomer.</text>
</comment>
<evidence type="ECO:0000256" key="4">
    <source>
        <dbReference type="ARBA" id="ARBA00022777"/>
    </source>
</evidence>
<protein>
    <recommendedName>
        <fullName evidence="9">UMP-CMP kinase</fullName>
        <ecNumber evidence="9">2.7.4.14</ecNumber>
    </recommendedName>
    <alternativeName>
        <fullName evidence="9">Deoxycytidylate kinase</fullName>
        <shortName evidence="9">CK</shortName>
        <shortName evidence="9">dCMP kinase</shortName>
    </alternativeName>
    <alternativeName>
        <fullName evidence="9">Uridine monophosphate/cytidine monophosphate kinase</fullName>
        <shortName evidence="9">UMP/CMP kinase</shortName>
        <shortName evidence="9">UMP/CMPK</shortName>
    </alternativeName>
</protein>
<dbReference type="InterPro" id="IPR006266">
    <property type="entry name" value="UMP_CMP_kinase"/>
</dbReference>
<keyword evidence="3 9" id="KW-0547">Nucleotide-binding</keyword>
<evidence type="ECO:0000256" key="8">
    <source>
        <dbReference type="ARBA" id="ARBA00048116"/>
    </source>
</evidence>
<keyword evidence="2 9" id="KW-0808">Transferase</keyword>
<dbReference type="CDD" id="cd01428">
    <property type="entry name" value="ADK"/>
    <property type="match status" value="1"/>
</dbReference>
<dbReference type="InterPro" id="IPR033690">
    <property type="entry name" value="Adenylat_kinase_CS"/>
</dbReference>
<comment type="domain">
    <text evidence="9">Consists of three domains, a large central CORE domain and two small peripheral domains, NMPbind and LID, which undergo movements during catalysis. The LID domain closes over the site of phosphoryl transfer upon ATP binding. Assembling and dissambling the active center during each catalytic cycle provides an effective means to prevent ATP hydrolysis.</text>
</comment>
<dbReference type="InterPro" id="IPR000850">
    <property type="entry name" value="Adenylat/UMP-CMP_kin"/>
</dbReference>
<dbReference type="InterPro" id="IPR027417">
    <property type="entry name" value="P-loop_NTPase"/>
</dbReference>
<dbReference type="HAMAP" id="MF_03172">
    <property type="entry name" value="Adenylate_kinase_UMP_CMP_kin"/>
    <property type="match status" value="1"/>
</dbReference>
<feature type="binding site" evidence="9">
    <location>
        <begin position="194"/>
        <end position="197"/>
    </location>
    <ligand>
        <name>a ribonucleoside 5'-phosphate</name>
        <dbReference type="ChEBI" id="CHEBI:58043"/>
    </ligand>
</feature>
<sequence length="316" mass="34952">MGGGRRLALSFAVRSLRRRSALNILPSSCYAAIHLMDSNLCCRQSANCDVAPDQRIGPKERLRTAWAFTSVMSFSEAAMTKSLPPNAVLEEGPTTATRAATPLTVSKNDPRVIFVLGGPGSGKGTQCARIVRDYGFEHLSAGDLLRAEINSGSGNGTMIQKMIEDGKIVPSEVTVRLLQKAMEKSKSDKFLIDGFPRSDENRAVFERVTGIVPEFILFFDVPMDEMERRILGRNQGRVDDNIETLKKRLKVFVESSLPVVKYYDAMGKVHKVNATKSVDDVFETIRPLFKRYEQKDSTVELVQGVTHKSDGPATLH</sequence>
<dbReference type="Proteomes" id="UP001497512">
    <property type="component" value="Chromosome 9"/>
</dbReference>
<dbReference type="PANTHER" id="PTHR23359">
    <property type="entry name" value="NUCLEOTIDE KINASE"/>
    <property type="match status" value="1"/>
</dbReference>
<organism evidence="10 11">
    <name type="scientific">Sphagnum troendelagicum</name>
    <dbReference type="NCBI Taxonomy" id="128251"/>
    <lineage>
        <taxon>Eukaryota</taxon>
        <taxon>Viridiplantae</taxon>
        <taxon>Streptophyta</taxon>
        <taxon>Embryophyta</taxon>
        <taxon>Bryophyta</taxon>
        <taxon>Sphagnophytina</taxon>
        <taxon>Sphagnopsida</taxon>
        <taxon>Sphagnales</taxon>
        <taxon>Sphagnaceae</taxon>
        <taxon>Sphagnum</taxon>
    </lineage>
</organism>
<feature type="binding site" evidence="9">
    <location>
        <position position="146"/>
    </location>
    <ligand>
        <name>a ribonucleoside 5'-phosphate</name>
        <dbReference type="ChEBI" id="CHEBI:58043"/>
    </ligand>
</feature>
<keyword evidence="11" id="KW-1185">Reference proteome</keyword>
<feature type="binding site" evidence="9">
    <location>
        <begin position="167"/>
        <end position="169"/>
    </location>
    <ligand>
        <name>a ribonucleoside 5'-phosphate</name>
        <dbReference type="ChEBI" id="CHEBI:58043"/>
    </ligand>
</feature>
<keyword evidence="1 9" id="KW-0963">Cytoplasm</keyword>
<evidence type="ECO:0000256" key="1">
    <source>
        <dbReference type="ARBA" id="ARBA00022490"/>
    </source>
</evidence>
<evidence type="ECO:0000313" key="11">
    <source>
        <dbReference type="Proteomes" id="UP001497512"/>
    </source>
</evidence>